<evidence type="ECO:0000256" key="2">
    <source>
        <dbReference type="ARBA" id="ARBA00011902"/>
    </source>
</evidence>
<keyword evidence="9" id="KW-0067">ATP-binding</keyword>
<keyword evidence="15" id="KW-0325">Glycoprotein</keyword>
<evidence type="ECO:0000256" key="14">
    <source>
        <dbReference type="ARBA" id="ARBA00023170"/>
    </source>
</evidence>
<evidence type="ECO:0000313" key="18">
    <source>
        <dbReference type="Proteomes" id="UP000001542"/>
    </source>
</evidence>
<dbReference type="EMBL" id="DS113706">
    <property type="protein sequence ID" value="EAX97659.1"/>
    <property type="molecule type" value="Genomic_DNA"/>
</dbReference>
<dbReference type="RefSeq" id="XP_001310589.1">
    <property type="nucleotide sequence ID" value="XM_001310588.1"/>
</dbReference>
<keyword evidence="3" id="KW-1003">Cell membrane</keyword>
<evidence type="ECO:0000256" key="9">
    <source>
        <dbReference type="ARBA" id="ARBA00022840"/>
    </source>
</evidence>
<evidence type="ECO:0000256" key="3">
    <source>
        <dbReference type="ARBA" id="ARBA00022475"/>
    </source>
</evidence>
<keyword evidence="8" id="KW-0418">Kinase</keyword>
<accession>A2FBR2</accession>
<gene>
    <name evidence="17" type="ORF">TVAG_229260</name>
</gene>
<dbReference type="EC" id="2.7.10.1" evidence="2"/>
<evidence type="ECO:0000256" key="13">
    <source>
        <dbReference type="ARBA" id="ARBA00023157"/>
    </source>
</evidence>
<organism evidence="17 18">
    <name type="scientific">Trichomonas vaginalis (strain ATCC PRA-98 / G3)</name>
    <dbReference type="NCBI Taxonomy" id="412133"/>
    <lineage>
        <taxon>Eukaryota</taxon>
        <taxon>Metamonada</taxon>
        <taxon>Parabasalia</taxon>
        <taxon>Trichomonadida</taxon>
        <taxon>Trichomonadidae</taxon>
        <taxon>Trichomonas</taxon>
    </lineage>
</organism>
<proteinExistence type="predicted"/>
<dbReference type="AlphaFoldDB" id="A2FBR2"/>
<keyword evidence="13" id="KW-1015">Disulfide bond</keyword>
<evidence type="ECO:0000259" key="16">
    <source>
        <dbReference type="Pfam" id="PF12810"/>
    </source>
</evidence>
<dbReference type="InterPro" id="IPR055163">
    <property type="entry name" value="ALK/LTK-like_GRD"/>
</dbReference>
<keyword evidence="11" id="KW-0472">Membrane</keyword>
<keyword evidence="5" id="KW-0812">Transmembrane</keyword>
<dbReference type="GO" id="GO:0005524">
    <property type="term" value="F:ATP binding"/>
    <property type="evidence" value="ECO:0007669"/>
    <property type="project" value="UniProtKB-KW"/>
</dbReference>
<evidence type="ECO:0000256" key="6">
    <source>
        <dbReference type="ARBA" id="ARBA00022729"/>
    </source>
</evidence>
<evidence type="ECO:0000256" key="5">
    <source>
        <dbReference type="ARBA" id="ARBA00022692"/>
    </source>
</evidence>
<comment type="subcellular location">
    <subcellularLocation>
        <location evidence="1">Cell membrane</location>
        <topology evidence="1">Single-pass type I membrane protein</topology>
    </subcellularLocation>
</comment>
<evidence type="ECO:0000256" key="11">
    <source>
        <dbReference type="ARBA" id="ARBA00023136"/>
    </source>
</evidence>
<keyword evidence="14" id="KW-0675">Receptor</keyword>
<keyword evidence="4" id="KW-0808">Transferase</keyword>
<protein>
    <recommendedName>
        <fullName evidence="2">receptor protein-tyrosine kinase</fullName>
        <ecNumber evidence="2">2.7.10.1</ecNumber>
    </recommendedName>
</protein>
<dbReference type="Pfam" id="PF12810">
    <property type="entry name" value="ALK_LTK_GRD"/>
    <property type="match status" value="1"/>
</dbReference>
<dbReference type="GO" id="GO:0004714">
    <property type="term" value="F:transmembrane receptor protein tyrosine kinase activity"/>
    <property type="evidence" value="ECO:0007669"/>
    <property type="project" value="UniProtKB-EC"/>
</dbReference>
<name>A2FBR2_TRIV3</name>
<reference evidence="17" key="2">
    <citation type="journal article" date="2007" name="Science">
        <title>Draft genome sequence of the sexually transmitted pathogen Trichomonas vaginalis.</title>
        <authorList>
            <person name="Carlton J.M."/>
            <person name="Hirt R.P."/>
            <person name="Silva J.C."/>
            <person name="Delcher A.L."/>
            <person name="Schatz M."/>
            <person name="Zhao Q."/>
            <person name="Wortman J.R."/>
            <person name="Bidwell S.L."/>
            <person name="Alsmark U.C.M."/>
            <person name="Besteiro S."/>
            <person name="Sicheritz-Ponten T."/>
            <person name="Noel C.J."/>
            <person name="Dacks J.B."/>
            <person name="Foster P.G."/>
            <person name="Simillion C."/>
            <person name="Van de Peer Y."/>
            <person name="Miranda-Saavedra D."/>
            <person name="Barton G.J."/>
            <person name="Westrop G.D."/>
            <person name="Mueller S."/>
            <person name="Dessi D."/>
            <person name="Fiori P.L."/>
            <person name="Ren Q."/>
            <person name="Paulsen I."/>
            <person name="Zhang H."/>
            <person name="Bastida-Corcuera F.D."/>
            <person name="Simoes-Barbosa A."/>
            <person name="Brown M.T."/>
            <person name="Hayes R.D."/>
            <person name="Mukherjee M."/>
            <person name="Okumura C.Y."/>
            <person name="Schneider R."/>
            <person name="Smith A.J."/>
            <person name="Vanacova S."/>
            <person name="Villalvazo M."/>
            <person name="Haas B.J."/>
            <person name="Pertea M."/>
            <person name="Feldblyum T.V."/>
            <person name="Utterback T.R."/>
            <person name="Shu C.L."/>
            <person name="Osoegawa K."/>
            <person name="de Jong P.J."/>
            <person name="Hrdy I."/>
            <person name="Horvathova L."/>
            <person name="Zubacova Z."/>
            <person name="Dolezal P."/>
            <person name="Malik S.B."/>
            <person name="Logsdon J.M. Jr."/>
            <person name="Henze K."/>
            <person name="Gupta A."/>
            <person name="Wang C.C."/>
            <person name="Dunne R.L."/>
            <person name="Upcroft J.A."/>
            <person name="Upcroft P."/>
            <person name="White O."/>
            <person name="Salzberg S.L."/>
            <person name="Tang P."/>
            <person name="Chiu C.-H."/>
            <person name="Lee Y.-S."/>
            <person name="Embley T.M."/>
            <person name="Coombs G.H."/>
            <person name="Mottram J.C."/>
            <person name="Tachezy J."/>
            <person name="Fraser-Liggett C.M."/>
            <person name="Johnson P.J."/>
        </authorList>
    </citation>
    <scope>NUCLEOTIDE SEQUENCE [LARGE SCALE GENOMIC DNA]</scope>
    <source>
        <strain evidence="17">G3</strain>
    </source>
</reference>
<reference evidence="17" key="1">
    <citation type="submission" date="2006-10" db="EMBL/GenBank/DDBJ databases">
        <authorList>
            <person name="Amadeo P."/>
            <person name="Zhao Q."/>
            <person name="Wortman J."/>
            <person name="Fraser-Liggett C."/>
            <person name="Carlton J."/>
        </authorList>
    </citation>
    <scope>NUCLEOTIDE SEQUENCE</scope>
    <source>
        <strain evidence="17">G3</strain>
    </source>
</reference>
<evidence type="ECO:0000256" key="1">
    <source>
        <dbReference type="ARBA" id="ARBA00004251"/>
    </source>
</evidence>
<evidence type="ECO:0000256" key="15">
    <source>
        <dbReference type="ARBA" id="ARBA00023180"/>
    </source>
</evidence>
<dbReference type="KEGG" id="tva:4755446"/>
<keyword evidence="10" id="KW-1133">Transmembrane helix</keyword>
<keyword evidence="12" id="KW-0829">Tyrosine-protein kinase</keyword>
<evidence type="ECO:0000256" key="4">
    <source>
        <dbReference type="ARBA" id="ARBA00022679"/>
    </source>
</evidence>
<dbReference type="VEuPathDB" id="TrichDB:TVAGG3_0717890"/>
<evidence type="ECO:0000256" key="7">
    <source>
        <dbReference type="ARBA" id="ARBA00022741"/>
    </source>
</evidence>
<dbReference type="VEuPathDB" id="TrichDB:TVAG_229260"/>
<evidence type="ECO:0000256" key="10">
    <source>
        <dbReference type="ARBA" id="ARBA00022989"/>
    </source>
</evidence>
<dbReference type="GO" id="GO:0005886">
    <property type="term" value="C:plasma membrane"/>
    <property type="evidence" value="ECO:0007669"/>
    <property type="project" value="UniProtKB-SubCell"/>
</dbReference>
<keyword evidence="6" id="KW-0732">Signal</keyword>
<evidence type="ECO:0000256" key="8">
    <source>
        <dbReference type="ARBA" id="ARBA00022777"/>
    </source>
</evidence>
<sequence>MISYKLSKKGVGQTKVRVSRNQYVFEYPCGTSRNECTLYTVNFSPGAYRFEAWGSIGQSWDNIAIPGKGSYTSGILQLHNFTTLYLYIGSISIFNNMNISHNNVHLGGGSSDVRVYVNENFDWFDPVSLRSRIMVAGGGGGAEWRGTIAGNGGGLEGGTGVSGCYNNFTVCPEVFATGGSQKSGGFITSDFWKHANGLFGMAAYVKNSIDLDGLGGNGYWSGASFDYSGGGGGGSSFISGYDGCIALEDENSEVPSTKNSSIHYSGYYFETATMQKGNTSMPLYYSRYAYGIGNNYSGCIRITILPDYNLSCECNFLNMVSFMIHMSLLVFNN</sequence>
<feature type="domain" description="ALK/LTK-like glycine-rich" evidence="16">
    <location>
        <begin position="39"/>
        <end position="305"/>
    </location>
</feature>
<evidence type="ECO:0000313" key="17">
    <source>
        <dbReference type="EMBL" id="EAX97659.1"/>
    </source>
</evidence>
<keyword evidence="7" id="KW-0547">Nucleotide-binding</keyword>
<dbReference type="InParanoid" id="A2FBR2"/>
<evidence type="ECO:0000256" key="12">
    <source>
        <dbReference type="ARBA" id="ARBA00023137"/>
    </source>
</evidence>
<dbReference type="Proteomes" id="UP000001542">
    <property type="component" value="Unassembled WGS sequence"/>
</dbReference>
<keyword evidence="18" id="KW-1185">Reference proteome</keyword>